<dbReference type="Proteomes" id="UP000095283">
    <property type="component" value="Unplaced"/>
</dbReference>
<reference evidence="2" key="1">
    <citation type="submission" date="2016-11" db="UniProtKB">
        <authorList>
            <consortium name="WormBaseParasite"/>
        </authorList>
    </citation>
    <scope>IDENTIFICATION</scope>
</reference>
<organism evidence="1 2">
    <name type="scientific">Heterorhabditis bacteriophora</name>
    <name type="common">Entomopathogenic nematode worm</name>
    <dbReference type="NCBI Taxonomy" id="37862"/>
    <lineage>
        <taxon>Eukaryota</taxon>
        <taxon>Metazoa</taxon>
        <taxon>Ecdysozoa</taxon>
        <taxon>Nematoda</taxon>
        <taxon>Chromadorea</taxon>
        <taxon>Rhabditida</taxon>
        <taxon>Rhabditina</taxon>
        <taxon>Rhabditomorpha</taxon>
        <taxon>Strongyloidea</taxon>
        <taxon>Heterorhabditidae</taxon>
        <taxon>Heterorhabditis</taxon>
    </lineage>
</organism>
<protein>
    <submittedName>
        <fullName evidence="2">Secreted protein</fullName>
    </submittedName>
</protein>
<evidence type="ECO:0000313" key="1">
    <source>
        <dbReference type="Proteomes" id="UP000095283"/>
    </source>
</evidence>
<dbReference type="WBParaSite" id="Hba_13533">
    <property type="protein sequence ID" value="Hba_13533"/>
    <property type="gene ID" value="Hba_13533"/>
</dbReference>
<evidence type="ECO:0000313" key="2">
    <source>
        <dbReference type="WBParaSite" id="Hba_13533"/>
    </source>
</evidence>
<name>A0A1I7X7S0_HETBA</name>
<sequence length="96" mass="10742">MKCDIYFKVIVFSCATYITSTLSNTTEETAINEDSILSIPTQISPLGVLDLSNAQNRAFRTLSISNSNDEGCQGKRRMRYLRRLTAAMKTELIMIG</sequence>
<accession>A0A1I7X7S0</accession>
<keyword evidence="1" id="KW-1185">Reference proteome</keyword>
<proteinExistence type="predicted"/>
<dbReference type="AlphaFoldDB" id="A0A1I7X7S0"/>